<evidence type="ECO:0000259" key="1">
    <source>
        <dbReference type="Pfam" id="PF05732"/>
    </source>
</evidence>
<dbReference type="InterPro" id="IPR008813">
    <property type="entry name" value="Plasmid_replication_RepL"/>
</dbReference>
<feature type="domain" description="Plasmid replication protein RepL" evidence="1">
    <location>
        <begin position="13"/>
        <end position="76"/>
    </location>
</feature>
<dbReference type="Gene3D" id="1.10.10.10">
    <property type="entry name" value="Winged helix-like DNA-binding domain superfamily/Winged helix DNA-binding domain"/>
    <property type="match status" value="1"/>
</dbReference>
<dbReference type="GO" id="GO:0006260">
    <property type="term" value="P:DNA replication"/>
    <property type="evidence" value="ECO:0007669"/>
    <property type="project" value="InterPro"/>
</dbReference>
<evidence type="ECO:0000313" key="3">
    <source>
        <dbReference type="Proteomes" id="UP000503264"/>
    </source>
</evidence>
<gene>
    <name evidence="2" type="ORF">CMUC_1458</name>
</gene>
<dbReference type="CDD" id="cd00090">
    <property type="entry name" value="HTH_ARSR"/>
    <property type="match status" value="1"/>
</dbReference>
<dbReference type="GO" id="GO:0006276">
    <property type="term" value="P:plasmid maintenance"/>
    <property type="evidence" value="ECO:0007669"/>
    <property type="project" value="InterPro"/>
</dbReference>
<proteinExistence type="predicted"/>
<organism evidence="2 3">
    <name type="scientific">Campylobacter mucosalis CCUG 21559</name>
    <dbReference type="NCBI Taxonomy" id="1032067"/>
    <lineage>
        <taxon>Bacteria</taxon>
        <taxon>Pseudomonadati</taxon>
        <taxon>Campylobacterota</taxon>
        <taxon>Epsilonproteobacteria</taxon>
        <taxon>Campylobacterales</taxon>
        <taxon>Campylobacteraceae</taxon>
        <taxon>Campylobacter</taxon>
    </lineage>
</organism>
<dbReference type="InterPro" id="IPR036388">
    <property type="entry name" value="WH-like_DNA-bd_sf"/>
</dbReference>
<dbReference type="InterPro" id="IPR011991">
    <property type="entry name" value="ArsR-like_HTH"/>
</dbReference>
<evidence type="ECO:0000313" key="2">
    <source>
        <dbReference type="EMBL" id="QCD45221.1"/>
    </source>
</evidence>
<accession>A0A6G5QHT5</accession>
<dbReference type="AlphaFoldDB" id="A0A6G5QHT5"/>
<dbReference type="InterPro" id="IPR036390">
    <property type="entry name" value="WH_DNA-bd_sf"/>
</dbReference>
<dbReference type="SUPFAM" id="SSF46785">
    <property type="entry name" value="Winged helix' DNA-binding domain"/>
    <property type="match status" value="1"/>
</dbReference>
<dbReference type="EMBL" id="CP012542">
    <property type="protein sequence ID" value="QCD45221.1"/>
    <property type="molecule type" value="Genomic_DNA"/>
</dbReference>
<dbReference type="GO" id="GO:0006355">
    <property type="term" value="P:regulation of DNA-templated transcription"/>
    <property type="evidence" value="ECO:0007669"/>
    <property type="project" value="UniProtKB-ARBA"/>
</dbReference>
<dbReference type="Pfam" id="PF05732">
    <property type="entry name" value="RepL"/>
    <property type="match status" value="1"/>
</dbReference>
<reference evidence="2 3" key="1">
    <citation type="submission" date="2016-07" db="EMBL/GenBank/DDBJ databases">
        <title>Comparative genomics of the Campylobacter concisus group.</title>
        <authorList>
            <person name="Miller W.G."/>
            <person name="Yee E."/>
            <person name="Chapman M.H."/>
            <person name="Huynh S."/>
            <person name="Bono J.L."/>
            <person name="On S.L.W."/>
            <person name="StLeger J."/>
            <person name="Foster G."/>
            <person name="Parker C.T."/>
        </authorList>
    </citation>
    <scope>NUCLEOTIDE SEQUENCE [LARGE SCALE GENOMIC DNA]</scope>
    <source>
        <strain evidence="2 3">CCUG 21559</strain>
    </source>
</reference>
<protein>
    <recommendedName>
        <fullName evidence="1">Plasmid replication protein RepL domain-containing protein</fullName>
    </recommendedName>
</protein>
<sequence>MSEQIKLAIFSAILGDKKVRIIDFISQNVDENGFLNTTISELCKTLDISKPTAIATFKMLQNAGVLKRIKNGVYELSQKSQIC</sequence>
<dbReference type="Proteomes" id="UP000503264">
    <property type="component" value="Chromosome"/>
</dbReference>
<name>A0A6G5QHT5_9BACT</name>
<keyword evidence="3" id="KW-1185">Reference proteome</keyword>